<name>A0A0A8ZZ99_ARUDO</name>
<protein>
    <submittedName>
        <fullName evidence="2">Uncharacterized protein</fullName>
    </submittedName>
</protein>
<dbReference type="AlphaFoldDB" id="A0A0A8ZZ99"/>
<accession>A0A0A8ZZ99</accession>
<dbReference type="EMBL" id="GBRH01254842">
    <property type="protein sequence ID" value="JAD43053.1"/>
    <property type="molecule type" value="Transcribed_RNA"/>
</dbReference>
<reference evidence="2" key="1">
    <citation type="submission" date="2014-09" db="EMBL/GenBank/DDBJ databases">
        <authorList>
            <person name="Magalhaes I.L.F."/>
            <person name="Oliveira U."/>
            <person name="Santos F.R."/>
            <person name="Vidigal T.H.D.A."/>
            <person name="Brescovit A.D."/>
            <person name="Santos A.J."/>
        </authorList>
    </citation>
    <scope>NUCLEOTIDE SEQUENCE</scope>
    <source>
        <tissue evidence="2">Shoot tissue taken approximately 20 cm above the soil surface</tissue>
    </source>
</reference>
<sequence length="33" mass="3330">MAGRGGPGGCGEERLARAWRQAGEGRTTRGNGG</sequence>
<feature type="compositionally biased region" description="Gly residues" evidence="1">
    <location>
        <begin position="1"/>
        <end position="10"/>
    </location>
</feature>
<feature type="region of interest" description="Disordered" evidence="1">
    <location>
        <begin position="1"/>
        <end position="33"/>
    </location>
</feature>
<evidence type="ECO:0000256" key="1">
    <source>
        <dbReference type="SAM" id="MobiDB-lite"/>
    </source>
</evidence>
<evidence type="ECO:0000313" key="2">
    <source>
        <dbReference type="EMBL" id="JAD43053.1"/>
    </source>
</evidence>
<proteinExistence type="predicted"/>
<organism evidence="2">
    <name type="scientific">Arundo donax</name>
    <name type="common">Giant reed</name>
    <name type="synonym">Donax arundinaceus</name>
    <dbReference type="NCBI Taxonomy" id="35708"/>
    <lineage>
        <taxon>Eukaryota</taxon>
        <taxon>Viridiplantae</taxon>
        <taxon>Streptophyta</taxon>
        <taxon>Embryophyta</taxon>
        <taxon>Tracheophyta</taxon>
        <taxon>Spermatophyta</taxon>
        <taxon>Magnoliopsida</taxon>
        <taxon>Liliopsida</taxon>
        <taxon>Poales</taxon>
        <taxon>Poaceae</taxon>
        <taxon>PACMAD clade</taxon>
        <taxon>Arundinoideae</taxon>
        <taxon>Arundineae</taxon>
        <taxon>Arundo</taxon>
    </lineage>
</organism>
<reference evidence="2" key="2">
    <citation type="journal article" date="2015" name="Data Brief">
        <title>Shoot transcriptome of the giant reed, Arundo donax.</title>
        <authorList>
            <person name="Barrero R.A."/>
            <person name="Guerrero F.D."/>
            <person name="Moolhuijzen P."/>
            <person name="Goolsby J.A."/>
            <person name="Tidwell J."/>
            <person name="Bellgard S.E."/>
            <person name="Bellgard M.I."/>
        </authorList>
    </citation>
    <scope>NUCLEOTIDE SEQUENCE</scope>
    <source>
        <tissue evidence="2">Shoot tissue taken approximately 20 cm above the soil surface</tissue>
    </source>
</reference>